<evidence type="ECO:0000313" key="3">
    <source>
        <dbReference type="Proteomes" id="UP001305647"/>
    </source>
</evidence>
<reference evidence="2" key="1">
    <citation type="journal article" date="2023" name="Mol. Phylogenet. Evol.">
        <title>Genome-scale phylogeny and comparative genomics of the fungal order Sordariales.</title>
        <authorList>
            <person name="Hensen N."/>
            <person name="Bonometti L."/>
            <person name="Westerberg I."/>
            <person name="Brannstrom I.O."/>
            <person name="Guillou S."/>
            <person name="Cros-Aarteil S."/>
            <person name="Calhoun S."/>
            <person name="Haridas S."/>
            <person name="Kuo A."/>
            <person name="Mondo S."/>
            <person name="Pangilinan J."/>
            <person name="Riley R."/>
            <person name="LaButti K."/>
            <person name="Andreopoulos B."/>
            <person name="Lipzen A."/>
            <person name="Chen C."/>
            <person name="Yan M."/>
            <person name="Daum C."/>
            <person name="Ng V."/>
            <person name="Clum A."/>
            <person name="Steindorff A."/>
            <person name="Ohm R.A."/>
            <person name="Martin F."/>
            <person name="Silar P."/>
            <person name="Natvig D.O."/>
            <person name="Lalanne C."/>
            <person name="Gautier V."/>
            <person name="Ament-Velasquez S.L."/>
            <person name="Kruys A."/>
            <person name="Hutchinson M.I."/>
            <person name="Powell A.J."/>
            <person name="Barry K."/>
            <person name="Miller A.N."/>
            <person name="Grigoriev I.V."/>
            <person name="Debuchy R."/>
            <person name="Gladieux P."/>
            <person name="Hiltunen Thoren M."/>
            <person name="Johannesson H."/>
        </authorList>
    </citation>
    <scope>NUCLEOTIDE SEQUENCE</scope>
    <source>
        <strain evidence="2">CBS 757.83</strain>
    </source>
</reference>
<feature type="region of interest" description="Disordered" evidence="1">
    <location>
        <begin position="100"/>
        <end position="146"/>
    </location>
</feature>
<feature type="compositionally biased region" description="Polar residues" evidence="1">
    <location>
        <begin position="118"/>
        <end position="146"/>
    </location>
</feature>
<evidence type="ECO:0000256" key="1">
    <source>
        <dbReference type="SAM" id="MobiDB-lite"/>
    </source>
</evidence>
<feature type="compositionally biased region" description="Basic and acidic residues" evidence="1">
    <location>
        <begin position="270"/>
        <end position="281"/>
    </location>
</feature>
<gene>
    <name evidence="2" type="ORF">N658DRAFT_501270</name>
</gene>
<dbReference type="Proteomes" id="UP001305647">
    <property type="component" value="Unassembled WGS sequence"/>
</dbReference>
<organism evidence="2 3">
    <name type="scientific">Parathielavia hyrcaniae</name>
    <dbReference type="NCBI Taxonomy" id="113614"/>
    <lineage>
        <taxon>Eukaryota</taxon>
        <taxon>Fungi</taxon>
        <taxon>Dikarya</taxon>
        <taxon>Ascomycota</taxon>
        <taxon>Pezizomycotina</taxon>
        <taxon>Sordariomycetes</taxon>
        <taxon>Sordariomycetidae</taxon>
        <taxon>Sordariales</taxon>
        <taxon>Chaetomiaceae</taxon>
        <taxon>Parathielavia</taxon>
    </lineage>
</organism>
<keyword evidence="3" id="KW-1185">Reference proteome</keyword>
<feature type="compositionally biased region" description="Acidic residues" evidence="1">
    <location>
        <begin position="404"/>
        <end position="423"/>
    </location>
</feature>
<comment type="caution">
    <text evidence="2">The sequence shown here is derived from an EMBL/GenBank/DDBJ whole genome shotgun (WGS) entry which is preliminary data.</text>
</comment>
<name>A0AAN6PRM8_9PEZI</name>
<feature type="region of interest" description="Disordered" evidence="1">
    <location>
        <begin position="256"/>
        <end position="289"/>
    </location>
</feature>
<protein>
    <submittedName>
        <fullName evidence="2">Uncharacterized protein</fullName>
    </submittedName>
</protein>
<feature type="region of interest" description="Disordered" evidence="1">
    <location>
        <begin position="313"/>
        <end position="459"/>
    </location>
</feature>
<evidence type="ECO:0000313" key="2">
    <source>
        <dbReference type="EMBL" id="KAK4096699.1"/>
    </source>
</evidence>
<sequence length="459" mass="49959">MALFADFGSWLRSARRDNFTDSPISAIEKLKSGPRPIQDADKEDLVGAVLTMSSSLHMALSILGELLPQEHEQSRERLGEVLCPTLGHLLDSVQSTLRAFERPSSPPATRADAAPQGDSPQPAISQPPESSAQPLAPQLTPSSNADLQQCDETRIELSSSLEKGGDARRVEVGVESRPQTQLVQALQAEMRVQAAIHVAVESLEFAEAQLKLVKEVNQLHGGRVDVLQKNFYVGYNRLLLRAFELQRRELGLSAGESLMSADPGPLIQNRHPDQHHEDRQSSPKQNPSVWFHNLSSAVQSPAQTPRTNGMDLLAASERRPLGRRNTIQGIRQEETRGSAARPPFKRRLSLADELAMVGEDSESGNQEETSEGETSASELEESDLESRNGSRRLTSTATEGSSTDGDESGEDSEDDSSDEEGSGDETLNAMDCSVNGVRALSPAVNRSQSRLPRPQQPGR</sequence>
<dbReference type="EMBL" id="MU863700">
    <property type="protein sequence ID" value="KAK4096699.1"/>
    <property type="molecule type" value="Genomic_DNA"/>
</dbReference>
<reference evidence="2" key="2">
    <citation type="submission" date="2023-05" db="EMBL/GenBank/DDBJ databases">
        <authorList>
            <consortium name="Lawrence Berkeley National Laboratory"/>
            <person name="Steindorff A."/>
            <person name="Hensen N."/>
            <person name="Bonometti L."/>
            <person name="Westerberg I."/>
            <person name="Brannstrom I.O."/>
            <person name="Guillou S."/>
            <person name="Cros-Aarteil S."/>
            <person name="Calhoun S."/>
            <person name="Haridas S."/>
            <person name="Kuo A."/>
            <person name="Mondo S."/>
            <person name="Pangilinan J."/>
            <person name="Riley R."/>
            <person name="Labutti K."/>
            <person name="Andreopoulos B."/>
            <person name="Lipzen A."/>
            <person name="Chen C."/>
            <person name="Yanf M."/>
            <person name="Daum C."/>
            <person name="Ng V."/>
            <person name="Clum A."/>
            <person name="Ohm R."/>
            <person name="Martin F."/>
            <person name="Silar P."/>
            <person name="Natvig D."/>
            <person name="Lalanne C."/>
            <person name="Gautier V."/>
            <person name="Ament-Velasquez S.L."/>
            <person name="Kruys A."/>
            <person name="Hutchinson M.I."/>
            <person name="Powell A.J."/>
            <person name="Barry K."/>
            <person name="Miller A.N."/>
            <person name="Grigoriev I.V."/>
            <person name="Debuchy R."/>
            <person name="Gladieux P."/>
            <person name="Thoren M.H."/>
            <person name="Johannesson H."/>
        </authorList>
    </citation>
    <scope>NUCLEOTIDE SEQUENCE</scope>
    <source>
        <strain evidence="2">CBS 757.83</strain>
    </source>
</reference>
<proteinExistence type="predicted"/>
<dbReference type="AlphaFoldDB" id="A0AAN6PRM8"/>
<accession>A0AAN6PRM8</accession>